<reference evidence="2 3" key="1">
    <citation type="journal article" date="2023" name="G3 (Bethesda)">
        <title>A chromosome-length genome assembly and annotation of blackberry (Rubus argutus, cv. 'Hillquist').</title>
        <authorList>
            <person name="Bruna T."/>
            <person name="Aryal R."/>
            <person name="Dudchenko O."/>
            <person name="Sargent D.J."/>
            <person name="Mead D."/>
            <person name="Buti M."/>
            <person name="Cavallini A."/>
            <person name="Hytonen T."/>
            <person name="Andres J."/>
            <person name="Pham M."/>
            <person name="Weisz D."/>
            <person name="Mascagni F."/>
            <person name="Usai G."/>
            <person name="Natali L."/>
            <person name="Bassil N."/>
            <person name="Fernandez G.E."/>
            <person name="Lomsadze A."/>
            <person name="Armour M."/>
            <person name="Olukolu B."/>
            <person name="Poorten T."/>
            <person name="Britton C."/>
            <person name="Davik J."/>
            <person name="Ashrafi H."/>
            <person name="Aiden E.L."/>
            <person name="Borodovsky M."/>
            <person name="Worthington M."/>
        </authorList>
    </citation>
    <scope>NUCLEOTIDE SEQUENCE [LARGE SCALE GENOMIC DNA]</scope>
    <source>
        <strain evidence="2">PI 553951</strain>
    </source>
</reference>
<feature type="compositionally biased region" description="Basic and acidic residues" evidence="1">
    <location>
        <begin position="52"/>
        <end position="69"/>
    </location>
</feature>
<organism evidence="2 3">
    <name type="scientific">Rubus argutus</name>
    <name type="common">Southern blackberry</name>
    <dbReference type="NCBI Taxonomy" id="59490"/>
    <lineage>
        <taxon>Eukaryota</taxon>
        <taxon>Viridiplantae</taxon>
        <taxon>Streptophyta</taxon>
        <taxon>Embryophyta</taxon>
        <taxon>Tracheophyta</taxon>
        <taxon>Spermatophyta</taxon>
        <taxon>Magnoliopsida</taxon>
        <taxon>eudicotyledons</taxon>
        <taxon>Gunneridae</taxon>
        <taxon>Pentapetalae</taxon>
        <taxon>rosids</taxon>
        <taxon>fabids</taxon>
        <taxon>Rosales</taxon>
        <taxon>Rosaceae</taxon>
        <taxon>Rosoideae</taxon>
        <taxon>Rosoideae incertae sedis</taxon>
        <taxon>Rubus</taxon>
    </lineage>
</organism>
<evidence type="ECO:0000313" key="3">
    <source>
        <dbReference type="Proteomes" id="UP001457282"/>
    </source>
</evidence>
<accession>A0AAW1X8Y2</accession>
<feature type="region of interest" description="Disordered" evidence="1">
    <location>
        <begin position="16"/>
        <end position="88"/>
    </location>
</feature>
<protein>
    <submittedName>
        <fullName evidence="2">Uncharacterized protein</fullName>
    </submittedName>
</protein>
<dbReference type="AlphaFoldDB" id="A0AAW1X8Y2"/>
<sequence length="88" mass="9626">MVVAAQRCWWSGGGCWTERDRRGTERRAEERERSARAMAQSSSSLRSWSGQIEKREAGGSGERAEERDSYGGAGVVMTGDPGAGEKCR</sequence>
<dbReference type="Proteomes" id="UP001457282">
    <property type="component" value="Unassembled WGS sequence"/>
</dbReference>
<name>A0AAW1X8Y2_RUBAR</name>
<feature type="compositionally biased region" description="Basic and acidic residues" evidence="1">
    <location>
        <begin position="17"/>
        <end position="35"/>
    </location>
</feature>
<dbReference type="EMBL" id="JBEDUW010000004">
    <property type="protein sequence ID" value="KAK9932192.1"/>
    <property type="molecule type" value="Genomic_DNA"/>
</dbReference>
<comment type="caution">
    <text evidence="2">The sequence shown here is derived from an EMBL/GenBank/DDBJ whole genome shotgun (WGS) entry which is preliminary data.</text>
</comment>
<evidence type="ECO:0000256" key="1">
    <source>
        <dbReference type="SAM" id="MobiDB-lite"/>
    </source>
</evidence>
<gene>
    <name evidence="2" type="ORF">M0R45_019439</name>
</gene>
<evidence type="ECO:0000313" key="2">
    <source>
        <dbReference type="EMBL" id="KAK9932192.1"/>
    </source>
</evidence>
<proteinExistence type="predicted"/>
<feature type="compositionally biased region" description="Low complexity" evidence="1">
    <location>
        <begin position="36"/>
        <end position="49"/>
    </location>
</feature>
<keyword evidence="3" id="KW-1185">Reference proteome</keyword>